<protein>
    <submittedName>
        <fullName evidence="3">Uncharacterized protein</fullName>
    </submittedName>
</protein>
<feature type="region of interest" description="Disordered" evidence="1">
    <location>
        <begin position="1"/>
        <end position="47"/>
    </location>
</feature>
<keyword evidence="4" id="KW-1185">Reference proteome</keyword>
<name>A0ABM8B726_9BIFI</name>
<keyword evidence="2" id="KW-0812">Transmembrane</keyword>
<proteinExistence type="predicted"/>
<keyword evidence="2" id="KW-1133">Transmembrane helix</keyword>
<gene>
    <name evidence="3" type="ORF">KIM372_04400</name>
</gene>
<feature type="transmembrane region" description="Helical" evidence="2">
    <location>
        <begin position="145"/>
        <end position="168"/>
    </location>
</feature>
<feature type="transmembrane region" description="Helical" evidence="2">
    <location>
        <begin position="189"/>
        <end position="209"/>
    </location>
</feature>
<feature type="transmembrane region" description="Helical" evidence="2">
    <location>
        <begin position="100"/>
        <end position="120"/>
    </location>
</feature>
<accession>A0ABM8B726</accession>
<evidence type="ECO:0000256" key="1">
    <source>
        <dbReference type="SAM" id="MobiDB-lite"/>
    </source>
</evidence>
<dbReference type="Proteomes" id="UP001321766">
    <property type="component" value="Chromosome"/>
</dbReference>
<dbReference type="EMBL" id="AP026798">
    <property type="protein sequence ID" value="BDR52533.1"/>
    <property type="molecule type" value="Genomic_DNA"/>
</dbReference>
<sequence length="329" mass="36019">MGTSHRFSLKRSRHGQEQASYQSPLNQADQITFSDPPGSQWEEQPANAHEALQENLQQWAHAGDGEREEEDQAEPITFVYQGSQLAQLLAQRQRKHLSHLIILALVLAIPAEGLNTAVSVQQPDWLFGSPRADNGLAAFKNSPDLLTFGLCAFSLAMAVIGIALSTHVRRRGRSLGTNLNSFAVWTRRFCIFILLSAVFTLSGGFSTFLDQVGSDTLPLLPSNSRLLGSEYKTPKSWLAEGTHRSDLKATLLASGQQSVASFKTKGLRLEIYVLYPDIERGAAEPLLEQAGQQAADGMKNYGVSKCEVVISGIAKNNQLIPTLTFTPTR</sequence>
<evidence type="ECO:0000256" key="2">
    <source>
        <dbReference type="SAM" id="Phobius"/>
    </source>
</evidence>
<keyword evidence="2" id="KW-0472">Membrane</keyword>
<organism evidence="3 4">
    <name type="scientific">Bombiscardovia nodaiensis</name>
    <dbReference type="NCBI Taxonomy" id="2932181"/>
    <lineage>
        <taxon>Bacteria</taxon>
        <taxon>Bacillati</taxon>
        <taxon>Actinomycetota</taxon>
        <taxon>Actinomycetes</taxon>
        <taxon>Bifidobacteriales</taxon>
        <taxon>Bifidobacteriaceae</taxon>
        <taxon>Bombiscardovia</taxon>
    </lineage>
</organism>
<feature type="compositionally biased region" description="Polar residues" evidence="1">
    <location>
        <begin position="17"/>
        <end position="33"/>
    </location>
</feature>
<evidence type="ECO:0000313" key="3">
    <source>
        <dbReference type="EMBL" id="BDR52533.1"/>
    </source>
</evidence>
<evidence type="ECO:0000313" key="4">
    <source>
        <dbReference type="Proteomes" id="UP001321766"/>
    </source>
</evidence>
<reference evidence="3 4" key="1">
    <citation type="journal article" date="2023" name="Microbiol. Spectr.">
        <title>Symbiosis of Carpenter Bees with Uncharacterized Lactic Acid Bacteria Showing NAD Auxotrophy.</title>
        <authorList>
            <person name="Kawasaki S."/>
            <person name="Ozawa K."/>
            <person name="Mori T."/>
            <person name="Yamamoto A."/>
            <person name="Ito M."/>
            <person name="Ohkuma M."/>
            <person name="Sakamoto M."/>
            <person name="Matsutani M."/>
        </authorList>
    </citation>
    <scope>NUCLEOTIDE SEQUENCE [LARGE SCALE GENOMIC DNA]</scope>
    <source>
        <strain evidence="3 4">Kim37-2</strain>
    </source>
</reference>